<feature type="chain" id="PRO_5012613500" evidence="1">
    <location>
        <begin position="19"/>
        <end position="876"/>
    </location>
</feature>
<dbReference type="Pfam" id="PF12770">
    <property type="entry name" value="CHAT"/>
    <property type="match status" value="1"/>
</dbReference>
<dbReference type="AlphaFoldDB" id="A0A1N6FFN9"/>
<name>A0A1N6FFN9_9RHOB</name>
<evidence type="ECO:0000256" key="1">
    <source>
        <dbReference type="SAM" id="SignalP"/>
    </source>
</evidence>
<accession>A0A1N6FFN9</accession>
<dbReference type="SUPFAM" id="SSF48452">
    <property type="entry name" value="TPR-like"/>
    <property type="match status" value="2"/>
</dbReference>
<dbReference type="Pfam" id="PF13424">
    <property type="entry name" value="TPR_12"/>
    <property type="match status" value="1"/>
</dbReference>
<dbReference type="InterPro" id="IPR011990">
    <property type="entry name" value="TPR-like_helical_dom_sf"/>
</dbReference>
<evidence type="ECO:0000313" key="4">
    <source>
        <dbReference type="Proteomes" id="UP000184932"/>
    </source>
</evidence>
<reference evidence="4" key="1">
    <citation type="submission" date="2016-11" db="EMBL/GenBank/DDBJ databases">
        <authorList>
            <person name="Varghese N."/>
            <person name="Submissions S."/>
        </authorList>
    </citation>
    <scope>NUCLEOTIDE SEQUENCE [LARGE SCALE GENOMIC DNA]</scope>
    <source>
        <strain evidence="4">DSM 29440</strain>
    </source>
</reference>
<evidence type="ECO:0000313" key="3">
    <source>
        <dbReference type="EMBL" id="SIN94108.1"/>
    </source>
</evidence>
<dbReference type="InterPro" id="IPR024983">
    <property type="entry name" value="CHAT_dom"/>
</dbReference>
<feature type="domain" description="CHAT" evidence="2">
    <location>
        <begin position="572"/>
        <end position="874"/>
    </location>
</feature>
<dbReference type="STRING" id="1217970.SAMN05444002_1637"/>
<dbReference type="PANTHER" id="PTHR10098">
    <property type="entry name" value="RAPSYN-RELATED"/>
    <property type="match status" value="1"/>
</dbReference>
<feature type="signal peptide" evidence="1">
    <location>
        <begin position="1"/>
        <end position="18"/>
    </location>
</feature>
<evidence type="ECO:0000259" key="2">
    <source>
        <dbReference type="Pfam" id="PF12770"/>
    </source>
</evidence>
<gene>
    <name evidence="3" type="ORF">SAMN05444002_1637</name>
</gene>
<protein>
    <submittedName>
        <fullName evidence="3">CHAT domain-containing protein</fullName>
    </submittedName>
</protein>
<dbReference type="Gene3D" id="1.25.40.10">
    <property type="entry name" value="Tetratricopeptide repeat domain"/>
    <property type="match status" value="2"/>
</dbReference>
<keyword evidence="1" id="KW-0732">Signal</keyword>
<proteinExistence type="predicted"/>
<dbReference type="EMBL" id="FSRL01000001">
    <property type="protein sequence ID" value="SIN94108.1"/>
    <property type="molecule type" value="Genomic_DNA"/>
</dbReference>
<dbReference type="RefSeq" id="WP_074255680.1">
    <property type="nucleotide sequence ID" value="NZ_FSRL01000001.1"/>
</dbReference>
<dbReference type="Proteomes" id="UP000184932">
    <property type="component" value="Unassembled WGS sequence"/>
</dbReference>
<sequence length="876" mass="93306">MTALLLGLVLALSTPAAAQDTPEALREAVLEGDRLFGEGRYEEALAFVEALHPRLVEAFGAFSVEALQNRAAMASSRARLGTEPIEAYAALLDDWVEHHGRDHPEAQRARMNLAMALSNARRAGEAMPFALEAYEFARGHWGAQAVTTLFFRYNVAGLMERTGEYELALAEFIAVKDGLAAHDDGRARKHRAVVTVHAARMAEQLGRHDEAIMLYAESLPATREAFGPRHPDLVRINYLMGKLAGRMGYLSVAGEVLFDGVQLAEEIYGPKSRQVSEYNAMIALVLTREGPGSQYYQLGVHLLDLAIANMEEVLGRSHPALSEPLTWAATLAMEENRWERALELARWSGEIGTAMSGPWFDALAAAETSGKMTAVSSAEEAFRAVQASYLSVASTSTLMLRQRLALAREGAGEAARSYTDSLRRRNTLQAALLDHSGLPLDERDPAAEAALQAELAATLAEIEARQAELSGRDPWMNGLKEGMAASAQEVRESLKPGEAVVIVDVTTRAWGSSRIVVVTPESAAWAPIPADQPQLAALVERVREGIELKIGVRAALSLKAATGAAPEEFDTEAAAELYALTFGQVAPALEGVSHIYVELRGALSSLPPQLLLRSLPEGDLAEADWLLRHHAVTVIPSVLSLQITALGAEVGRAPEPFLGLANPDYGVEAAAGNARAAQLRSGLAPLPETAGEVHSVADAVRAGAGAVLEGAEASEAGLKGRALDRFRVLYFATHGLVSGDAVEGDVLDESALALTPGEGEDGFLKVSEIAQLKLNADWVVLSACNTAVGGKPGAEALSGLAQGFFYAGARALLVSHWPVESQSAVALMTDIFARRAADPALSAAEAQRQAALALMQTPKWSHPAYWAPFILVGDPG</sequence>
<organism evidence="3 4">
    <name type="scientific">Vannielia litorea</name>
    <dbReference type="NCBI Taxonomy" id="1217970"/>
    <lineage>
        <taxon>Bacteria</taxon>
        <taxon>Pseudomonadati</taxon>
        <taxon>Pseudomonadota</taxon>
        <taxon>Alphaproteobacteria</taxon>
        <taxon>Rhodobacterales</taxon>
        <taxon>Paracoccaceae</taxon>
        <taxon>Vannielia</taxon>
    </lineage>
</organism>
<keyword evidence="4" id="KW-1185">Reference proteome</keyword>